<dbReference type="Gene3D" id="1.25.40.10">
    <property type="entry name" value="Tetratricopeptide repeat domain"/>
    <property type="match status" value="1"/>
</dbReference>
<name>A0A6A6SRG5_9PLEO</name>
<dbReference type="AlphaFoldDB" id="A0A6A6SRG5"/>
<gene>
    <name evidence="2" type="ORF">K491DRAFT_174744</name>
</gene>
<reference evidence="2" key="1">
    <citation type="journal article" date="2020" name="Stud. Mycol.">
        <title>101 Dothideomycetes genomes: a test case for predicting lifestyles and emergence of pathogens.</title>
        <authorList>
            <person name="Haridas S."/>
            <person name="Albert R."/>
            <person name="Binder M."/>
            <person name="Bloem J."/>
            <person name="Labutti K."/>
            <person name="Salamov A."/>
            <person name="Andreopoulos B."/>
            <person name="Baker S."/>
            <person name="Barry K."/>
            <person name="Bills G."/>
            <person name="Bluhm B."/>
            <person name="Cannon C."/>
            <person name="Castanera R."/>
            <person name="Culley D."/>
            <person name="Daum C."/>
            <person name="Ezra D."/>
            <person name="Gonzalez J."/>
            <person name="Henrissat B."/>
            <person name="Kuo A."/>
            <person name="Liang C."/>
            <person name="Lipzen A."/>
            <person name="Lutzoni F."/>
            <person name="Magnuson J."/>
            <person name="Mondo S."/>
            <person name="Nolan M."/>
            <person name="Ohm R."/>
            <person name="Pangilinan J."/>
            <person name="Park H.-J."/>
            <person name="Ramirez L."/>
            <person name="Alfaro M."/>
            <person name="Sun H."/>
            <person name="Tritt A."/>
            <person name="Yoshinaga Y."/>
            <person name="Zwiers L.-H."/>
            <person name="Turgeon B."/>
            <person name="Goodwin S."/>
            <person name="Spatafora J."/>
            <person name="Crous P."/>
            <person name="Grigoriev I."/>
        </authorList>
    </citation>
    <scope>NUCLEOTIDE SEQUENCE</scope>
    <source>
        <strain evidence="2">CBS 122681</strain>
    </source>
</reference>
<sequence>MDDSDEEDSPPRTVPITAPSPSSTSSVSSAIPPTPTRVRVTFRAEQLAKDVSQANSSLSLLLVNKALREYTQVLSDTPGHPVAFLNRSLCYLVLGFPHLAVTDAHRALVTIGATLDYRLDELDSRGHLYNLHAYALQREEQWTRPDMCFVAQGVFGFLDTRLASICVKPHRRGKLEARWSSVRGTEELLLRDASMKAYYRLAVALWKCGGGAWQSAMDQICEATSLPYCDDEDKKEFRALHNLILLEIERVMTDENRFHSYCKTKMHYDEPLVEQYRAAGIRGLLQSRFTKTPRELYPWDNHSVASETGARDLIASLNGRMAQMSTKCQYSMRPQTVSDGVPMLMLVARETVKVHEAVFSERTTLQIANLSPQSTICEICGALLEVSHALRTEAEDYAKEMTQYLSGLQLRSQVRPGMEQASDSESEGMWAHSRFKLLSLYRDLDETIPSSLSCFEHCADQSHF</sequence>
<dbReference type="InterPro" id="IPR011990">
    <property type="entry name" value="TPR-like_helical_dom_sf"/>
</dbReference>
<feature type="region of interest" description="Disordered" evidence="1">
    <location>
        <begin position="1"/>
        <end position="33"/>
    </location>
</feature>
<feature type="compositionally biased region" description="Low complexity" evidence="1">
    <location>
        <begin position="14"/>
        <end position="31"/>
    </location>
</feature>
<proteinExistence type="predicted"/>
<dbReference type="Proteomes" id="UP000799324">
    <property type="component" value="Unassembled WGS sequence"/>
</dbReference>
<protein>
    <submittedName>
        <fullName evidence="2">Uncharacterized protein</fullName>
    </submittedName>
</protein>
<keyword evidence="3" id="KW-1185">Reference proteome</keyword>
<dbReference type="EMBL" id="MU004486">
    <property type="protein sequence ID" value="KAF2649597.1"/>
    <property type="molecule type" value="Genomic_DNA"/>
</dbReference>
<dbReference type="OrthoDB" id="438641at2759"/>
<organism evidence="2 3">
    <name type="scientific">Lophiostoma macrostomum CBS 122681</name>
    <dbReference type="NCBI Taxonomy" id="1314788"/>
    <lineage>
        <taxon>Eukaryota</taxon>
        <taxon>Fungi</taxon>
        <taxon>Dikarya</taxon>
        <taxon>Ascomycota</taxon>
        <taxon>Pezizomycotina</taxon>
        <taxon>Dothideomycetes</taxon>
        <taxon>Pleosporomycetidae</taxon>
        <taxon>Pleosporales</taxon>
        <taxon>Lophiostomataceae</taxon>
        <taxon>Lophiostoma</taxon>
    </lineage>
</organism>
<accession>A0A6A6SRG5</accession>
<dbReference type="SUPFAM" id="SSF48452">
    <property type="entry name" value="TPR-like"/>
    <property type="match status" value="1"/>
</dbReference>
<evidence type="ECO:0000256" key="1">
    <source>
        <dbReference type="SAM" id="MobiDB-lite"/>
    </source>
</evidence>
<evidence type="ECO:0000313" key="3">
    <source>
        <dbReference type="Proteomes" id="UP000799324"/>
    </source>
</evidence>
<evidence type="ECO:0000313" key="2">
    <source>
        <dbReference type="EMBL" id="KAF2649597.1"/>
    </source>
</evidence>